<dbReference type="RefSeq" id="WP_139169777.1">
    <property type="nucleotide sequence ID" value="NZ_FNLO01000014.1"/>
</dbReference>
<feature type="transmembrane region" description="Helical" evidence="1">
    <location>
        <begin position="194"/>
        <end position="217"/>
    </location>
</feature>
<protein>
    <recommendedName>
        <fullName evidence="4">Transmembrane protein</fullName>
    </recommendedName>
</protein>
<dbReference type="EMBL" id="FNLO01000014">
    <property type="protein sequence ID" value="SDV51045.1"/>
    <property type="molecule type" value="Genomic_DNA"/>
</dbReference>
<sequence length="229" mass="24129">MSIARSPDCPSPPGARSGLWLRPRAFARDGARQAVAALRAALALLLLNGMLLGASPALAQSASLQLIAPAAPYVRLRWPDTTLTPRVAGRTVTLTDASGHAVPFTFVIAPEDEGKATHPLWLVFRPEGAPPFTLASTDGGGSAYVEKWSEVVEDSALRLVDLPLATSQPGQSWGPLLATAQNAEASQQASISRWNMGTIALAMVAGIALLAAIGLFARYQIRKEDVTKL</sequence>
<dbReference type="Proteomes" id="UP000243719">
    <property type="component" value="Unassembled WGS sequence"/>
</dbReference>
<keyword evidence="1" id="KW-0812">Transmembrane</keyword>
<keyword evidence="1" id="KW-1133">Transmembrane helix</keyword>
<keyword evidence="1" id="KW-0472">Membrane</keyword>
<keyword evidence="3" id="KW-1185">Reference proteome</keyword>
<evidence type="ECO:0008006" key="4">
    <source>
        <dbReference type="Google" id="ProtNLM"/>
    </source>
</evidence>
<proteinExistence type="predicted"/>
<evidence type="ECO:0000256" key="1">
    <source>
        <dbReference type="SAM" id="Phobius"/>
    </source>
</evidence>
<reference evidence="3" key="1">
    <citation type="submission" date="2016-09" db="EMBL/GenBank/DDBJ databases">
        <authorList>
            <person name="Varghese N."/>
            <person name="Submissions S."/>
        </authorList>
    </citation>
    <scope>NUCLEOTIDE SEQUENCE [LARGE SCALE GENOMIC DNA]</scope>
    <source>
        <strain evidence="3">JS23</strain>
    </source>
</reference>
<gene>
    <name evidence="2" type="ORF">SAMN05216551_114146</name>
</gene>
<evidence type="ECO:0000313" key="2">
    <source>
        <dbReference type="EMBL" id="SDV51045.1"/>
    </source>
</evidence>
<accession>A0A1H2PV03</accession>
<dbReference type="AlphaFoldDB" id="A0A1H2PV03"/>
<name>A0A1H2PV03_9BURK</name>
<evidence type="ECO:0000313" key="3">
    <source>
        <dbReference type="Proteomes" id="UP000243719"/>
    </source>
</evidence>
<organism evidence="2 3">
    <name type="scientific">Chitinasiproducens palmae</name>
    <dbReference type="NCBI Taxonomy" id="1770053"/>
    <lineage>
        <taxon>Bacteria</taxon>
        <taxon>Pseudomonadati</taxon>
        <taxon>Pseudomonadota</taxon>
        <taxon>Betaproteobacteria</taxon>
        <taxon>Burkholderiales</taxon>
        <taxon>Burkholderiaceae</taxon>
        <taxon>Chitinasiproducens</taxon>
    </lineage>
</organism>